<name>A0ABQ8JFJ2_DERPT</name>
<gene>
    <name evidence="2" type="ORF">DERP_010537</name>
</gene>
<feature type="region of interest" description="Disordered" evidence="1">
    <location>
        <begin position="1"/>
        <end position="27"/>
    </location>
</feature>
<evidence type="ECO:0000313" key="2">
    <source>
        <dbReference type="EMBL" id="KAH9421400.1"/>
    </source>
</evidence>
<evidence type="ECO:0000313" key="3">
    <source>
        <dbReference type="Proteomes" id="UP000887458"/>
    </source>
</evidence>
<sequence>MNPIKHNNQPYRSANVSSSYQEKKSSKIDVDELINDLDADDYCTQILQQLHSGNSLTNERRSPLKNSIINNTDIKKKIENNQNEKPRKFFKTSTRRIPIDEIKVYEQPILNTNTKLSSISTDEQKSSGKKLSDSTEDLTKFLSEIPETPVSCSSLTNHIESINFSSTYSSKGNGFINSQSSLPIHRKEKKSHDKQKNIIRPYEQIFRQKIQNILNIDNEIKEKVKQCNSKNISNVDDSMTDEWAIKQLQEMNQINEKMFRHSTKEFAYEFDIIMSDITTLTDGQLSPTV</sequence>
<accession>A0ABQ8JFJ2</accession>
<feature type="compositionally biased region" description="Polar residues" evidence="1">
    <location>
        <begin position="1"/>
        <end position="20"/>
    </location>
</feature>
<dbReference type="EMBL" id="NJHN03000041">
    <property type="protein sequence ID" value="KAH9421400.1"/>
    <property type="molecule type" value="Genomic_DNA"/>
</dbReference>
<reference evidence="2 3" key="2">
    <citation type="journal article" date="2022" name="Mol. Biol. Evol.">
        <title>Comparative Genomics Reveals Insights into the Divergent Evolution of Astigmatic Mites and Household Pest Adaptations.</title>
        <authorList>
            <person name="Xiong Q."/>
            <person name="Wan A.T."/>
            <person name="Liu X."/>
            <person name="Fung C.S."/>
            <person name="Xiao X."/>
            <person name="Malainual N."/>
            <person name="Hou J."/>
            <person name="Wang L."/>
            <person name="Wang M."/>
            <person name="Yang K.Y."/>
            <person name="Cui Y."/>
            <person name="Leung E.L."/>
            <person name="Nong W."/>
            <person name="Shin S.K."/>
            <person name="Au S.W."/>
            <person name="Jeong K.Y."/>
            <person name="Chew F.T."/>
            <person name="Hui J.H."/>
            <person name="Leung T.F."/>
            <person name="Tungtrongchitr A."/>
            <person name="Zhong N."/>
            <person name="Liu Z."/>
            <person name="Tsui S.K."/>
        </authorList>
    </citation>
    <scope>NUCLEOTIDE SEQUENCE [LARGE SCALE GENOMIC DNA]</scope>
    <source>
        <strain evidence="2">Derp</strain>
    </source>
</reference>
<comment type="caution">
    <text evidence="2">The sequence shown here is derived from an EMBL/GenBank/DDBJ whole genome shotgun (WGS) entry which is preliminary data.</text>
</comment>
<organism evidence="2 3">
    <name type="scientific">Dermatophagoides pteronyssinus</name>
    <name type="common">European house dust mite</name>
    <dbReference type="NCBI Taxonomy" id="6956"/>
    <lineage>
        <taxon>Eukaryota</taxon>
        <taxon>Metazoa</taxon>
        <taxon>Ecdysozoa</taxon>
        <taxon>Arthropoda</taxon>
        <taxon>Chelicerata</taxon>
        <taxon>Arachnida</taxon>
        <taxon>Acari</taxon>
        <taxon>Acariformes</taxon>
        <taxon>Sarcoptiformes</taxon>
        <taxon>Astigmata</taxon>
        <taxon>Psoroptidia</taxon>
        <taxon>Analgoidea</taxon>
        <taxon>Pyroglyphidae</taxon>
        <taxon>Dermatophagoidinae</taxon>
        <taxon>Dermatophagoides</taxon>
    </lineage>
</organism>
<proteinExistence type="predicted"/>
<protein>
    <submittedName>
        <fullName evidence="2">Uncharacterized protein</fullName>
    </submittedName>
</protein>
<reference evidence="2 3" key="1">
    <citation type="journal article" date="2018" name="J. Allergy Clin. Immunol.">
        <title>High-quality assembly of Dermatophagoides pteronyssinus genome and transcriptome reveals a wide range of novel allergens.</title>
        <authorList>
            <person name="Liu X.Y."/>
            <person name="Yang K.Y."/>
            <person name="Wang M.Q."/>
            <person name="Kwok J.S."/>
            <person name="Zeng X."/>
            <person name="Yang Z."/>
            <person name="Xiao X.J."/>
            <person name="Lau C.P."/>
            <person name="Li Y."/>
            <person name="Huang Z.M."/>
            <person name="Ba J.G."/>
            <person name="Yim A.K."/>
            <person name="Ouyang C.Y."/>
            <person name="Ngai S.M."/>
            <person name="Chan T.F."/>
            <person name="Leung E.L."/>
            <person name="Liu L."/>
            <person name="Liu Z.G."/>
            <person name="Tsui S.K."/>
        </authorList>
    </citation>
    <scope>NUCLEOTIDE SEQUENCE [LARGE SCALE GENOMIC DNA]</scope>
    <source>
        <strain evidence="2">Derp</strain>
    </source>
</reference>
<dbReference type="Proteomes" id="UP000887458">
    <property type="component" value="Unassembled WGS sequence"/>
</dbReference>
<evidence type="ECO:0000256" key="1">
    <source>
        <dbReference type="SAM" id="MobiDB-lite"/>
    </source>
</evidence>
<keyword evidence="3" id="KW-1185">Reference proteome</keyword>